<name>A0AAD9KGW5_RIDPI</name>
<evidence type="ECO:0000256" key="5">
    <source>
        <dbReference type="ARBA" id="ARBA00037300"/>
    </source>
</evidence>
<evidence type="ECO:0000256" key="4">
    <source>
        <dbReference type="ARBA" id="ARBA00023242"/>
    </source>
</evidence>
<dbReference type="FunFam" id="3.40.50.1010:FF:000006">
    <property type="entry name" value="rRNA-processing protein UTP23 homolog"/>
    <property type="match status" value="1"/>
</dbReference>
<dbReference type="SUPFAM" id="SSF88723">
    <property type="entry name" value="PIN domain-like"/>
    <property type="match status" value="1"/>
</dbReference>
<evidence type="ECO:0000313" key="11">
    <source>
        <dbReference type="Proteomes" id="UP001209878"/>
    </source>
</evidence>
<evidence type="ECO:0000256" key="6">
    <source>
        <dbReference type="ARBA" id="ARBA00038503"/>
    </source>
</evidence>
<protein>
    <recommendedName>
        <fullName evidence="7">rRNA-processing protein UTP23 homolog</fullName>
    </recommendedName>
</protein>
<feature type="domain" description="UTP23 sensor motif region" evidence="9">
    <location>
        <begin position="191"/>
        <end position="209"/>
    </location>
</feature>
<feature type="region of interest" description="Disordered" evidence="8">
    <location>
        <begin position="181"/>
        <end position="244"/>
    </location>
</feature>
<proteinExistence type="inferred from homology"/>
<comment type="function">
    <text evidence="5">Involved in rRNA-processing and ribosome biogenesis.</text>
</comment>
<accession>A0AAD9KGW5</accession>
<reference evidence="10" key="1">
    <citation type="journal article" date="2023" name="Mol. Biol. Evol.">
        <title>Third-Generation Sequencing Reveals the Adaptive Role of the Epigenome in Three Deep-Sea Polychaetes.</title>
        <authorList>
            <person name="Perez M."/>
            <person name="Aroh O."/>
            <person name="Sun Y."/>
            <person name="Lan Y."/>
            <person name="Juniper S.K."/>
            <person name="Young C.R."/>
            <person name="Angers B."/>
            <person name="Qian P.Y."/>
        </authorList>
    </citation>
    <scope>NUCLEOTIDE SEQUENCE</scope>
    <source>
        <strain evidence="10">R07B-5</strain>
    </source>
</reference>
<dbReference type="AlphaFoldDB" id="A0AAD9KGW5"/>
<dbReference type="InterPro" id="IPR006984">
    <property type="entry name" value="Fcf1/UTP23"/>
</dbReference>
<evidence type="ECO:0000313" key="10">
    <source>
        <dbReference type="EMBL" id="KAK2170927.1"/>
    </source>
</evidence>
<dbReference type="GO" id="GO:0006364">
    <property type="term" value="P:rRNA processing"/>
    <property type="evidence" value="ECO:0007669"/>
    <property type="project" value="UniProtKB-KW"/>
</dbReference>
<dbReference type="Pfam" id="PF24779">
    <property type="entry name" value="UTP23_sensor"/>
    <property type="match status" value="1"/>
</dbReference>
<evidence type="ECO:0000256" key="1">
    <source>
        <dbReference type="ARBA" id="ARBA00004604"/>
    </source>
</evidence>
<comment type="subcellular location">
    <subcellularLocation>
        <location evidence="1">Nucleus</location>
        <location evidence="1">Nucleolus</location>
    </subcellularLocation>
</comment>
<sequence length="244" mass="27571">MKVKRQKHVRRILTFYKSGFGINAPYSVLIDGTFCKSALQFRINISEQLPKYLTSETKLYTTRCILAECEALGPLLYGPLMVLRQFNVHQCSHKATLPATKCILHACRTPTDKSRFFIATQDPELTEEVRSIAGVPLLFMSHNAINLENPSEASKKVAAGVLDKKLAPSDEQHKMLVALKQAAFGEKPEKKRKRKGPKGPNPLSCMKKKRKVIPESEQSKKTKRKARKRKMKRHVVATETIQAT</sequence>
<dbReference type="EMBL" id="JAODUO010001125">
    <property type="protein sequence ID" value="KAK2170927.1"/>
    <property type="molecule type" value="Genomic_DNA"/>
</dbReference>
<evidence type="ECO:0000256" key="7">
    <source>
        <dbReference type="ARBA" id="ARBA00071400"/>
    </source>
</evidence>
<dbReference type="Proteomes" id="UP001209878">
    <property type="component" value="Unassembled WGS sequence"/>
</dbReference>
<organism evidence="10 11">
    <name type="scientific">Ridgeia piscesae</name>
    <name type="common">Tubeworm</name>
    <dbReference type="NCBI Taxonomy" id="27915"/>
    <lineage>
        <taxon>Eukaryota</taxon>
        <taxon>Metazoa</taxon>
        <taxon>Spiralia</taxon>
        <taxon>Lophotrochozoa</taxon>
        <taxon>Annelida</taxon>
        <taxon>Polychaeta</taxon>
        <taxon>Sedentaria</taxon>
        <taxon>Canalipalpata</taxon>
        <taxon>Sabellida</taxon>
        <taxon>Siboglinidae</taxon>
        <taxon>Ridgeia</taxon>
    </lineage>
</organism>
<dbReference type="GO" id="GO:0032040">
    <property type="term" value="C:small-subunit processome"/>
    <property type="evidence" value="ECO:0007669"/>
    <property type="project" value="InterPro"/>
</dbReference>
<gene>
    <name evidence="10" type="ORF">NP493_1125g00059</name>
</gene>
<dbReference type="Gene3D" id="3.40.50.1010">
    <property type="entry name" value="5'-nuclease"/>
    <property type="match status" value="1"/>
</dbReference>
<dbReference type="InterPro" id="IPR057776">
    <property type="entry name" value="UTP23_sensor"/>
</dbReference>
<dbReference type="PANTHER" id="PTHR12416">
    <property type="entry name" value="RRNA-PROCESSING PROTEIN UTP23 HOMOLOG"/>
    <property type="match status" value="1"/>
</dbReference>
<keyword evidence="3" id="KW-0698">rRNA processing</keyword>
<dbReference type="CDD" id="cd09866">
    <property type="entry name" value="PIN_Fcf1-Utp23-H"/>
    <property type="match status" value="1"/>
</dbReference>
<keyword evidence="4" id="KW-0539">Nucleus</keyword>
<keyword evidence="11" id="KW-1185">Reference proteome</keyword>
<comment type="similarity">
    <text evidence="6">Belongs to the UTP23/FCF1 family. UTP23 subfamily.</text>
</comment>
<evidence type="ECO:0000256" key="2">
    <source>
        <dbReference type="ARBA" id="ARBA00022517"/>
    </source>
</evidence>
<comment type="caution">
    <text evidence="10">The sequence shown here is derived from an EMBL/GenBank/DDBJ whole genome shotgun (WGS) entry which is preliminary data.</text>
</comment>
<dbReference type="InterPro" id="IPR029060">
    <property type="entry name" value="PIN-like_dom_sf"/>
</dbReference>
<evidence type="ECO:0000259" key="9">
    <source>
        <dbReference type="Pfam" id="PF24779"/>
    </source>
</evidence>
<dbReference type="Pfam" id="PF04900">
    <property type="entry name" value="Fcf1"/>
    <property type="match status" value="1"/>
</dbReference>
<keyword evidence="2" id="KW-0690">Ribosome biogenesis</keyword>
<evidence type="ECO:0000256" key="3">
    <source>
        <dbReference type="ARBA" id="ARBA00022552"/>
    </source>
</evidence>
<feature type="compositionally biased region" description="Basic residues" evidence="8">
    <location>
        <begin position="221"/>
        <end position="235"/>
    </location>
</feature>
<evidence type="ECO:0000256" key="8">
    <source>
        <dbReference type="SAM" id="MobiDB-lite"/>
    </source>
</evidence>